<evidence type="ECO:0000313" key="3">
    <source>
        <dbReference type="Proteomes" id="UP001177003"/>
    </source>
</evidence>
<sequence length="179" mass="19928">MMNSIEDEVIPDSPVPNSPMRSNVETSIHVIIYVVSSKVSTPVQIVLTPPPVSTIETSRDQGTSHLVVSSTFDTSTIDTSTSLPPFVYTPIVAHSPTFDNVLKQPITSLFSSQSTDPLVTHEEEQTPYDDEENEFDGTFADIQFDMEEENIPDNMILTRKQFKIVNRKLKSLLQIQADG</sequence>
<evidence type="ECO:0000256" key="1">
    <source>
        <dbReference type="SAM" id="MobiDB-lite"/>
    </source>
</evidence>
<accession>A0AA35YDP6</accession>
<name>A0AA35YDP6_LACSI</name>
<dbReference type="AlphaFoldDB" id="A0AA35YDP6"/>
<proteinExistence type="predicted"/>
<dbReference type="EMBL" id="OX465078">
    <property type="protein sequence ID" value="CAI9272207.1"/>
    <property type="molecule type" value="Genomic_DNA"/>
</dbReference>
<feature type="region of interest" description="Disordered" evidence="1">
    <location>
        <begin position="114"/>
        <end position="133"/>
    </location>
</feature>
<feature type="region of interest" description="Disordered" evidence="1">
    <location>
        <begin position="1"/>
        <end position="21"/>
    </location>
</feature>
<dbReference type="Proteomes" id="UP001177003">
    <property type="component" value="Chromosome 2"/>
</dbReference>
<gene>
    <name evidence="2" type="ORF">LSALG_LOCUS12448</name>
</gene>
<reference evidence="2" key="1">
    <citation type="submission" date="2023-04" db="EMBL/GenBank/DDBJ databases">
        <authorList>
            <person name="Vijverberg K."/>
            <person name="Xiong W."/>
            <person name="Schranz E."/>
        </authorList>
    </citation>
    <scope>NUCLEOTIDE SEQUENCE</scope>
</reference>
<protein>
    <submittedName>
        <fullName evidence="2">Uncharacterized protein</fullName>
    </submittedName>
</protein>
<keyword evidence="3" id="KW-1185">Reference proteome</keyword>
<feature type="compositionally biased region" description="Acidic residues" evidence="1">
    <location>
        <begin position="1"/>
        <end position="10"/>
    </location>
</feature>
<evidence type="ECO:0000313" key="2">
    <source>
        <dbReference type="EMBL" id="CAI9272207.1"/>
    </source>
</evidence>
<organism evidence="2 3">
    <name type="scientific">Lactuca saligna</name>
    <name type="common">Willowleaf lettuce</name>
    <dbReference type="NCBI Taxonomy" id="75948"/>
    <lineage>
        <taxon>Eukaryota</taxon>
        <taxon>Viridiplantae</taxon>
        <taxon>Streptophyta</taxon>
        <taxon>Embryophyta</taxon>
        <taxon>Tracheophyta</taxon>
        <taxon>Spermatophyta</taxon>
        <taxon>Magnoliopsida</taxon>
        <taxon>eudicotyledons</taxon>
        <taxon>Gunneridae</taxon>
        <taxon>Pentapetalae</taxon>
        <taxon>asterids</taxon>
        <taxon>campanulids</taxon>
        <taxon>Asterales</taxon>
        <taxon>Asteraceae</taxon>
        <taxon>Cichorioideae</taxon>
        <taxon>Cichorieae</taxon>
        <taxon>Lactucinae</taxon>
        <taxon>Lactuca</taxon>
    </lineage>
</organism>